<dbReference type="Gene3D" id="3.40.30.10">
    <property type="entry name" value="Glutaredoxin"/>
    <property type="match status" value="1"/>
</dbReference>
<dbReference type="CDD" id="cd03024">
    <property type="entry name" value="DsbA_FrnE"/>
    <property type="match status" value="1"/>
</dbReference>
<evidence type="ECO:0000313" key="2">
    <source>
        <dbReference type="EMBL" id="MBD2562341.1"/>
    </source>
</evidence>
<dbReference type="PANTHER" id="PTHR13887">
    <property type="entry name" value="GLUTATHIONE S-TRANSFERASE KAPPA"/>
    <property type="match status" value="1"/>
</dbReference>
<comment type="caution">
    <text evidence="2">The sequence shown here is derived from an EMBL/GenBank/DDBJ whole genome shotgun (WGS) entry which is preliminary data.</text>
</comment>
<dbReference type="Proteomes" id="UP000604661">
    <property type="component" value="Unassembled WGS sequence"/>
</dbReference>
<organism evidence="2 3">
    <name type="scientific">Nostoc linckia FACHB-391</name>
    <dbReference type="NCBI Taxonomy" id="2692906"/>
    <lineage>
        <taxon>Bacteria</taxon>
        <taxon>Bacillati</taxon>
        <taxon>Cyanobacteriota</taxon>
        <taxon>Cyanophyceae</taxon>
        <taxon>Nostocales</taxon>
        <taxon>Nostocaceae</taxon>
        <taxon>Nostoc</taxon>
    </lineage>
</organism>
<reference evidence="2 3" key="1">
    <citation type="journal article" date="2020" name="ISME J.">
        <title>Comparative genomics reveals insights into cyanobacterial evolution and habitat adaptation.</title>
        <authorList>
            <person name="Chen M.Y."/>
            <person name="Teng W.K."/>
            <person name="Zhao L."/>
            <person name="Hu C.X."/>
            <person name="Zhou Y.K."/>
            <person name="Han B.P."/>
            <person name="Song L.R."/>
            <person name="Shu W.S."/>
        </authorList>
    </citation>
    <scope>NUCLEOTIDE SEQUENCE [LARGE SCALE GENOMIC DNA]</scope>
    <source>
        <strain evidence="2 3">FACHB-391</strain>
    </source>
</reference>
<evidence type="ECO:0000259" key="1">
    <source>
        <dbReference type="Pfam" id="PF01323"/>
    </source>
</evidence>
<protein>
    <submittedName>
        <fullName evidence="2">DsbA family oxidoreductase</fullName>
    </submittedName>
</protein>
<accession>A0ABR8EY84</accession>
<proteinExistence type="predicted"/>
<dbReference type="Pfam" id="PF01323">
    <property type="entry name" value="DSBA"/>
    <property type="match status" value="1"/>
</dbReference>
<feature type="domain" description="DSBA-like thioredoxin" evidence="1">
    <location>
        <begin position="5"/>
        <end position="195"/>
    </location>
</feature>
<gene>
    <name evidence="2" type="ORF">H6G95_17325</name>
</gene>
<dbReference type="InterPro" id="IPR036249">
    <property type="entry name" value="Thioredoxin-like_sf"/>
</dbReference>
<name>A0ABR8EY84_NOSLI</name>
<dbReference type="EMBL" id="JACJTE010000018">
    <property type="protein sequence ID" value="MBD2562341.1"/>
    <property type="molecule type" value="Genomic_DNA"/>
</dbReference>
<evidence type="ECO:0000313" key="3">
    <source>
        <dbReference type="Proteomes" id="UP000604661"/>
    </source>
</evidence>
<dbReference type="PANTHER" id="PTHR13887:SF41">
    <property type="entry name" value="THIOREDOXIN SUPERFAMILY PROTEIN"/>
    <property type="match status" value="1"/>
</dbReference>
<keyword evidence="3" id="KW-1185">Reference proteome</keyword>
<sequence>MIKEIEIVYDLVCPFCLIGERILTTALTELPDPPMVKRRPFILDPQITGQGVPFPTYHAAKYGERSKPMMRHLEQFAQRYGLNFNFDNLKTYPPSMDGHRLVLFAERFGASGKIATALMEAYFLENREIQKQSVLLEIAVEQGLPKDETRAMLESGDLREIIEQEVRNAQMRGIRSVPSYFVDGNYIGGTEEIKQYLVA</sequence>
<dbReference type="RefSeq" id="WP_190897983.1">
    <property type="nucleotide sequence ID" value="NZ_JACJTE010000018.1"/>
</dbReference>
<dbReference type="InterPro" id="IPR001853">
    <property type="entry name" value="DSBA-like_thioredoxin_dom"/>
</dbReference>
<dbReference type="SUPFAM" id="SSF52833">
    <property type="entry name" value="Thioredoxin-like"/>
    <property type="match status" value="1"/>
</dbReference>